<keyword evidence="1" id="KW-0812">Transmembrane</keyword>
<accession>A0ABP0V5N1</accession>
<evidence type="ECO:0000313" key="3">
    <source>
        <dbReference type="Proteomes" id="UP001497512"/>
    </source>
</evidence>
<evidence type="ECO:0000313" key="2">
    <source>
        <dbReference type="EMBL" id="CAK9237342.1"/>
    </source>
</evidence>
<organism evidence="2 3">
    <name type="scientific">Sphagnum troendelagicum</name>
    <dbReference type="NCBI Taxonomy" id="128251"/>
    <lineage>
        <taxon>Eukaryota</taxon>
        <taxon>Viridiplantae</taxon>
        <taxon>Streptophyta</taxon>
        <taxon>Embryophyta</taxon>
        <taxon>Bryophyta</taxon>
        <taxon>Sphagnophytina</taxon>
        <taxon>Sphagnopsida</taxon>
        <taxon>Sphagnales</taxon>
        <taxon>Sphagnaceae</taxon>
        <taxon>Sphagnum</taxon>
    </lineage>
</organism>
<evidence type="ECO:0008006" key="4">
    <source>
        <dbReference type="Google" id="ProtNLM"/>
    </source>
</evidence>
<dbReference type="Proteomes" id="UP001497512">
    <property type="component" value="Chromosome 9"/>
</dbReference>
<dbReference type="EMBL" id="OZ019901">
    <property type="protein sequence ID" value="CAK9237342.1"/>
    <property type="molecule type" value="Genomic_DNA"/>
</dbReference>
<reference evidence="2" key="1">
    <citation type="submission" date="2024-02" db="EMBL/GenBank/DDBJ databases">
        <authorList>
            <consortium name="ELIXIR-Norway"/>
            <consortium name="Elixir Norway"/>
        </authorList>
    </citation>
    <scope>NUCLEOTIDE SEQUENCE</scope>
</reference>
<feature type="transmembrane region" description="Helical" evidence="1">
    <location>
        <begin position="75"/>
        <end position="100"/>
    </location>
</feature>
<feature type="transmembrane region" description="Helical" evidence="1">
    <location>
        <begin position="120"/>
        <end position="140"/>
    </location>
</feature>
<keyword evidence="3" id="KW-1185">Reference proteome</keyword>
<name>A0ABP0V5N1_9BRYO</name>
<dbReference type="PANTHER" id="PTHR46996:SF6">
    <property type="entry name" value="OS05G0488500 PROTEIN"/>
    <property type="match status" value="1"/>
</dbReference>
<keyword evidence="1" id="KW-0472">Membrane</keyword>
<keyword evidence="1" id="KW-1133">Transmembrane helix</keyword>
<evidence type="ECO:0000256" key="1">
    <source>
        <dbReference type="SAM" id="Phobius"/>
    </source>
</evidence>
<gene>
    <name evidence="2" type="ORF">CSSPTR1EN2_LOCUS23655</name>
</gene>
<sequence length="238" mass="26682">MVDCRGWGSLHSALEYHHSMANTLTVTDQIMVHSQRHQHQHQHQHQRPRKQSLSVAASMPTFCDQITSSGAVIDIIILISVLGSCGFLFTPYFTFIVGQMGEVLPGLFILIGEVIYQAPVAYALGVFLFFIAVVGAYGIYEYRSRRCDNPHCRGLRKAMELDIQLETEQCVRTSLPVAHELPWNGGMELGQDPKELEAELRRMAPPNGRAVLIFRAPCGCPTARFEAWGSKKARRSKK</sequence>
<dbReference type="PANTHER" id="PTHR46996">
    <property type="entry name" value="OS05G0488500 PROTEIN"/>
    <property type="match status" value="1"/>
</dbReference>
<protein>
    <recommendedName>
        <fullName evidence="4">Ribosomal protein L34e superfamily protein</fullName>
    </recommendedName>
</protein>
<proteinExistence type="predicted"/>